<dbReference type="KEGG" id="tbl:TBLA_0C00905"/>
<proteinExistence type="predicted"/>
<dbReference type="InParanoid" id="I2H0K3"/>
<dbReference type="RefSeq" id="XP_004179424.1">
    <property type="nucleotide sequence ID" value="XM_004179376.1"/>
</dbReference>
<dbReference type="EMBL" id="HE806318">
    <property type="protein sequence ID" value="CCH59905.1"/>
    <property type="molecule type" value="Genomic_DNA"/>
</dbReference>
<dbReference type="AlphaFoldDB" id="I2H0K3"/>
<feature type="compositionally biased region" description="Basic and acidic residues" evidence="1">
    <location>
        <begin position="348"/>
        <end position="362"/>
    </location>
</feature>
<feature type="compositionally biased region" description="Basic residues" evidence="1">
    <location>
        <begin position="363"/>
        <end position="375"/>
    </location>
</feature>
<gene>
    <name evidence="2" type="primary">TBLA0C00905</name>
    <name evidence="2" type="ORF">TBLA_0C00905</name>
</gene>
<dbReference type="HOGENOM" id="CLU_553400_0_0_1"/>
<dbReference type="Proteomes" id="UP000002866">
    <property type="component" value="Chromosome 3"/>
</dbReference>
<dbReference type="GeneID" id="14494873"/>
<accession>I2H0K3</accession>
<keyword evidence="3" id="KW-1185">Reference proteome</keyword>
<protein>
    <submittedName>
        <fullName evidence="2">Uncharacterized protein</fullName>
    </submittedName>
</protein>
<sequence>MPKFPLEEWKLPHKHRFLIFCRTNHKEKKLQKERIKRRTEAHKNKNVIGKHVDNTKNSDSLNSIQNSFMSWRKKKIQNTKKSETRNLKVKNLNTVSKKVGESNKLENYGKFKESSRPSTRGSVCISPLGLDEEGENFTTAIIDSTGNQQSEKSDVQFSSSSKNQLPLTPSSVLSTTTNTSGFDDSCVFNSASNGSELLSRASKLKGVSDKLNDKQKIKEFKNKLHSQLPNNGRQFENTLTFGNISRNNSAESISSQEVELVSYSSPNYSSDSYERQDFHNNVSEDDDGGYQKVECNEVSDNEEQFRTIRGKGSQRIQQDIKKEVERQNNALEGRRSSRPSSNVSSSHMDSKVDCDRDSCINRKEKRKKRETKKKNHNSEYQRSRSSTAESMFKRVGKSLSSLLLSSRLSGWSNKSTTDLNIHSERKTKSAGTAIDNKYSSATESLESQLNIPMDGLVTDTSNTSPEAEEERKVYKKAMKSKSSPYGSTEGCFI</sequence>
<feature type="region of interest" description="Disordered" evidence="1">
    <location>
        <begin position="265"/>
        <end position="292"/>
    </location>
</feature>
<feature type="region of interest" description="Disordered" evidence="1">
    <location>
        <begin position="145"/>
        <end position="172"/>
    </location>
</feature>
<evidence type="ECO:0000313" key="2">
    <source>
        <dbReference type="EMBL" id="CCH59905.1"/>
    </source>
</evidence>
<reference evidence="2 3" key="1">
    <citation type="journal article" date="2011" name="Proc. Natl. Acad. Sci. U.S.A.">
        <title>Evolutionary erosion of yeast sex chromosomes by mating-type switching accidents.</title>
        <authorList>
            <person name="Gordon J.L."/>
            <person name="Armisen D."/>
            <person name="Proux-Wera E."/>
            <person name="Oheigeartaigh S.S."/>
            <person name="Byrne K.P."/>
            <person name="Wolfe K.H."/>
        </authorList>
    </citation>
    <scope>NUCLEOTIDE SEQUENCE [LARGE SCALE GENOMIC DNA]</scope>
    <source>
        <strain evidence="3">ATCC 34711 / CBS 6284 / DSM 70876 / NBRC 10599 / NRRL Y-10934 / UCD 77-7</strain>
    </source>
</reference>
<name>I2H0K3_HENB6</name>
<evidence type="ECO:0000313" key="3">
    <source>
        <dbReference type="Proteomes" id="UP000002866"/>
    </source>
</evidence>
<organism evidence="2 3">
    <name type="scientific">Henningerozyma blattae (strain ATCC 34711 / CBS 6284 / DSM 70876 / NBRC 10599 / NRRL Y-10934 / UCD 77-7)</name>
    <name type="common">Yeast</name>
    <name type="synonym">Tetrapisispora blattae</name>
    <dbReference type="NCBI Taxonomy" id="1071380"/>
    <lineage>
        <taxon>Eukaryota</taxon>
        <taxon>Fungi</taxon>
        <taxon>Dikarya</taxon>
        <taxon>Ascomycota</taxon>
        <taxon>Saccharomycotina</taxon>
        <taxon>Saccharomycetes</taxon>
        <taxon>Saccharomycetales</taxon>
        <taxon>Saccharomycetaceae</taxon>
        <taxon>Henningerozyma</taxon>
    </lineage>
</organism>
<feature type="compositionally biased region" description="Polar residues" evidence="1">
    <location>
        <begin position="145"/>
        <end position="164"/>
    </location>
</feature>
<feature type="region of interest" description="Disordered" evidence="1">
    <location>
        <begin position="326"/>
        <end position="392"/>
    </location>
</feature>
<evidence type="ECO:0000256" key="1">
    <source>
        <dbReference type="SAM" id="MobiDB-lite"/>
    </source>
</evidence>
<feature type="region of interest" description="Disordered" evidence="1">
    <location>
        <begin position="447"/>
        <end position="493"/>
    </location>
</feature>